<comment type="caution">
    <text evidence="2">The sequence shown here is derived from an EMBL/GenBank/DDBJ whole genome shotgun (WGS) entry which is preliminary data.</text>
</comment>
<proteinExistence type="predicted"/>
<sequence>MREIALRVPRDYNEPMSNQLRACVAIRKKERSNRSEVHGEGLNRSEELGEGSNRSEVLEEISSVYERAANCKGKTACVAVERKEKQPFRHPGLESNGERLN</sequence>
<keyword evidence="3" id="KW-1185">Reference proteome</keyword>
<evidence type="ECO:0000256" key="1">
    <source>
        <dbReference type="SAM" id="MobiDB-lite"/>
    </source>
</evidence>
<evidence type="ECO:0000313" key="3">
    <source>
        <dbReference type="Proteomes" id="UP000887116"/>
    </source>
</evidence>
<protein>
    <submittedName>
        <fullName evidence="2">Uncharacterized protein</fullName>
    </submittedName>
</protein>
<gene>
    <name evidence="2" type="ORF">TNCT_606991</name>
</gene>
<dbReference type="Proteomes" id="UP000887116">
    <property type="component" value="Unassembled WGS sequence"/>
</dbReference>
<evidence type="ECO:0000313" key="2">
    <source>
        <dbReference type="EMBL" id="GFQ73518.1"/>
    </source>
</evidence>
<name>A0A8X6KJ64_TRICU</name>
<feature type="compositionally biased region" description="Basic and acidic residues" evidence="1">
    <location>
        <begin position="32"/>
        <end position="47"/>
    </location>
</feature>
<dbReference type="AlphaFoldDB" id="A0A8X6KJ64"/>
<accession>A0A8X6KJ64</accession>
<feature type="region of interest" description="Disordered" evidence="1">
    <location>
        <begin position="29"/>
        <end position="56"/>
    </location>
</feature>
<organism evidence="2 3">
    <name type="scientific">Trichonephila clavata</name>
    <name type="common">Joro spider</name>
    <name type="synonym">Nephila clavata</name>
    <dbReference type="NCBI Taxonomy" id="2740835"/>
    <lineage>
        <taxon>Eukaryota</taxon>
        <taxon>Metazoa</taxon>
        <taxon>Ecdysozoa</taxon>
        <taxon>Arthropoda</taxon>
        <taxon>Chelicerata</taxon>
        <taxon>Arachnida</taxon>
        <taxon>Araneae</taxon>
        <taxon>Araneomorphae</taxon>
        <taxon>Entelegynae</taxon>
        <taxon>Araneoidea</taxon>
        <taxon>Nephilidae</taxon>
        <taxon>Trichonephila</taxon>
    </lineage>
</organism>
<reference evidence="2" key="1">
    <citation type="submission" date="2020-07" db="EMBL/GenBank/DDBJ databases">
        <title>Multicomponent nature underlies the extraordinary mechanical properties of spider dragline silk.</title>
        <authorList>
            <person name="Kono N."/>
            <person name="Nakamura H."/>
            <person name="Mori M."/>
            <person name="Yoshida Y."/>
            <person name="Ohtoshi R."/>
            <person name="Malay A.D."/>
            <person name="Moran D.A.P."/>
            <person name="Tomita M."/>
            <person name="Numata K."/>
            <person name="Arakawa K."/>
        </authorList>
    </citation>
    <scope>NUCLEOTIDE SEQUENCE</scope>
</reference>
<dbReference type="EMBL" id="BMAO01021310">
    <property type="protein sequence ID" value="GFQ73518.1"/>
    <property type="molecule type" value="Genomic_DNA"/>
</dbReference>
<feature type="region of interest" description="Disordered" evidence="1">
    <location>
        <begin position="82"/>
        <end position="101"/>
    </location>
</feature>